<dbReference type="GO" id="GO:0046856">
    <property type="term" value="P:phosphatidylinositol dephosphorylation"/>
    <property type="evidence" value="ECO:0007669"/>
    <property type="project" value="InterPro"/>
</dbReference>
<proteinExistence type="predicted"/>
<evidence type="ECO:0000256" key="1">
    <source>
        <dbReference type="SAM" id="MobiDB-lite"/>
    </source>
</evidence>
<feature type="compositionally biased region" description="Polar residues" evidence="1">
    <location>
        <begin position="184"/>
        <end position="204"/>
    </location>
</feature>
<keyword evidence="4" id="KW-1185">Reference proteome</keyword>
<dbReference type="PANTHER" id="PTHR11200">
    <property type="entry name" value="INOSITOL 5-PHOSPHATASE"/>
    <property type="match status" value="1"/>
</dbReference>
<dbReference type="SMART" id="SM00128">
    <property type="entry name" value="IPPc"/>
    <property type="match status" value="1"/>
</dbReference>
<evidence type="ECO:0000259" key="2">
    <source>
        <dbReference type="SMART" id="SM00128"/>
    </source>
</evidence>
<feature type="region of interest" description="Disordered" evidence="1">
    <location>
        <begin position="184"/>
        <end position="221"/>
    </location>
</feature>
<gene>
    <name evidence="3" type="ORF">MARU1_000474</name>
</gene>
<dbReference type="PANTHER" id="PTHR11200:SF240">
    <property type="entry name" value="INOSITOL POLYPHOSPHATE 5-PHOSPHATASE C9G1.10C-RELATED"/>
    <property type="match status" value="1"/>
</dbReference>
<protein>
    <recommendedName>
        <fullName evidence="2">Inositol polyphosphate-related phosphatase domain-containing protein</fullName>
    </recommendedName>
</protein>
<dbReference type="InterPro" id="IPR036691">
    <property type="entry name" value="Endo/exonu/phosph_ase_sf"/>
</dbReference>
<feature type="region of interest" description="Disordered" evidence="1">
    <location>
        <begin position="1"/>
        <end position="110"/>
    </location>
</feature>
<evidence type="ECO:0000313" key="4">
    <source>
        <dbReference type="Proteomes" id="UP001217582"/>
    </source>
</evidence>
<accession>A0AAJ6CIV8</accession>
<dbReference type="InterPro" id="IPR000300">
    <property type="entry name" value="IPPc"/>
</dbReference>
<feature type="domain" description="Inositol polyphosphate-related phosphatase" evidence="2">
    <location>
        <begin position="488"/>
        <end position="847"/>
    </location>
</feature>
<dbReference type="SUPFAM" id="SSF56219">
    <property type="entry name" value="DNase I-like"/>
    <property type="match status" value="1"/>
</dbReference>
<organism evidence="3 4">
    <name type="scientific">Malassezia arunalokei</name>
    <dbReference type="NCBI Taxonomy" id="1514897"/>
    <lineage>
        <taxon>Eukaryota</taxon>
        <taxon>Fungi</taxon>
        <taxon>Dikarya</taxon>
        <taxon>Basidiomycota</taxon>
        <taxon>Ustilaginomycotina</taxon>
        <taxon>Malasseziomycetes</taxon>
        <taxon>Malasseziales</taxon>
        <taxon>Malasseziaceae</taxon>
        <taxon>Malassezia</taxon>
    </lineage>
</organism>
<dbReference type="GO" id="GO:0004439">
    <property type="term" value="F:phosphatidylinositol-4,5-bisphosphate 5-phosphatase activity"/>
    <property type="evidence" value="ECO:0007669"/>
    <property type="project" value="TreeGrafter"/>
</dbReference>
<dbReference type="AlphaFoldDB" id="A0AAJ6CIV8"/>
<dbReference type="Proteomes" id="UP001217582">
    <property type="component" value="Chromosome 1"/>
</dbReference>
<reference evidence="3 4" key="1">
    <citation type="submission" date="2023-03" db="EMBL/GenBank/DDBJ databases">
        <title>Mating type loci evolution in Malassezia.</title>
        <authorList>
            <person name="Coelho M.A."/>
        </authorList>
    </citation>
    <scope>NUCLEOTIDE SEQUENCE [LARGE SCALE GENOMIC DNA]</scope>
    <source>
        <strain evidence="3 4">CBS 13387</strain>
    </source>
</reference>
<sequence>MASKAPDLPKRPLPSPEPPRHAVHELGSPPRHHFAQPKPIPVQSAQLHSSADAYRSFQTPPPQQMHMVSHVPMSSGISCGTSPQRLSPVPQPSVSVPKVSLPSASSPGITLPHHIEMPPRPTMMPTQQMDSQLNPQVTSPQDMSRLLQPPIDVPTHHTPDVKYPLAYTSPNSTAFSPNIHPFSGSASASSVPMTEATPSISSTHLAERGDPAASSEEEDDMTNELGELHLTSHDLPDMSYVNRVPPALDPPRSVPFSTPITTGALFGEKLVVASQDKIRVLVVRRGAQFHTEAPEQSTEVIVPQTAEHYAWLDSPSNLSPTSRDLRATTLAFCPSVQVGNELVPEGRIVWYGTPAGHIGELDTLTGKITALRINVHKSPICHVARIGKAMVPASGLCLGLMEGALLPALLLYQRHLVLFILDTSRDTLVFGMNKANALNMFCINTQAPEVMACSLSTDNYATFWDATLSQDWINAELSSKADLYSTSSSLRALVMTYNLDAAAPADLFGMVDNMDLFQRILRSSCSTTQNPDGSSFQVPPDVIVFSFQELVDLEDKRQTAKRFLLGGSKQRRGTGKESTEERERLPSRYRAWLDKLMAYVRLVMPPELPFSVLLTENLVGLFTCIFVRSDLLPRIRLPGSYAVKTGLGGRYGNKGALLTRFVLDDTSLCFINCHLAAGQRNVRRRNLDVADILQSSSQTLTSNDLAFALGSDGSMAMDHEICLLAGDLNYRLDLSRDTAMTLIEQNRFTDLFAADQLQLEIRSNPQFGLRHFLEAPICFAPTYKFDRLTNDYDSSDKARVPAYCDRILYRSRTGNMVQCTSYKRWDATVSDHRPVSATFSMRVKSIDRNAWNLVADRSVAEFQHYRAQLLRTVSEYFHCI</sequence>
<dbReference type="InterPro" id="IPR046985">
    <property type="entry name" value="IP5"/>
</dbReference>
<dbReference type="EMBL" id="CP119916">
    <property type="protein sequence ID" value="WFD14469.1"/>
    <property type="molecule type" value="Genomic_DNA"/>
</dbReference>
<evidence type="ECO:0000313" key="3">
    <source>
        <dbReference type="EMBL" id="WFD14469.1"/>
    </source>
</evidence>
<feature type="compositionally biased region" description="Low complexity" evidence="1">
    <location>
        <begin position="82"/>
        <end position="107"/>
    </location>
</feature>
<name>A0AAJ6CIV8_9BASI</name>
<dbReference type="Pfam" id="PF22669">
    <property type="entry name" value="Exo_endo_phos2"/>
    <property type="match status" value="1"/>
</dbReference>
<dbReference type="Gene3D" id="3.60.10.10">
    <property type="entry name" value="Endonuclease/exonuclease/phosphatase"/>
    <property type="match status" value="1"/>
</dbReference>